<comment type="caution">
    <text evidence="1">The sequence shown here is derived from an EMBL/GenBank/DDBJ whole genome shotgun (WGS) entry which is preliminary data.</text>
</comment>
<reference evidence="1 2" key="1">
    <citation type="submission" date="2019-03" db="EMBL/GenBank/DDBJ databases">
        <title>Vagococcus sp. was isolated fron gut of Carduelis flavirostris.</title>
        <authorList>
            <person name="Ge Y."/>
        </authorList>
    </citation>
    <scope>NUCLEOTIDE SEQUENCE [LARGE SCALE GENOMIC DNA]</scope>
    <source>
        <strain evidence="1 2">CF-210</strain>
    </source>
</reference>
<proteinExistence type="predicted"/>
<dbReference type="Proteomes" id="UP000297725">
    <property type="component" value="Unassembled WGS sequence"/>
</dbReference>
<evidence type="ECO:0000313" key="1">
    <source>
        <dbReference type="EMBL" id="TFZ40120.1"/>
    </source>
</evidence>
<organism evidence="1 2">
    <name type="scientific">Vagococcus xieshaowenii</name>
    <dbReference type="NCBI Taxonomy" id="2562451"/>
    <lineage>
        <taxon>Bacteria</taxon>
        <taxon>Bacillati</taxon>
        <taxon>Bacillota</taxon>
        <taxon>Bacilli</taxon>
        <taxon>Lactobacillales</taxon>
        <taxon>Enterococcaceae</taxon>
        <taxon>Vagococcus</taxon>
    </lineage>
</organism>
<sequence length="91" mass="10063">MDNNKEVITSGLKEIEELIEKAKNLVKDGTIDEAQSQITGYLKDLGGQAEELINKVKETTPELVDALDGIFNKEEAQEATDTVLEKKTDNL</sequence>
<accession>A0AAJ5EEL9</accession>
<dbReference type="EMBL" id="SRHU01000027">
    <property type="protein sequence ID" value="TFZ40120.1"/>
    <property type="molecule type" value="Genomic_DNA"/>
</dbReference>
<name>A0AAJ5EEL9_9ENTE</name>
<dbReference type="AlphaFoldDB" id="A0AAJ5EEL9"/>
<protein>
    <submittedName>
        <fullName evidence="1">Uncharacterized protein</fullName>
    </submittedName>
</protein>
<evidence type="ECO:0000313" key="2">
    <source>
        <dbReference type="Proteomes" id="UP000297725"/>
    </source>
</evidence>
<gene>
    <name evidence="1" type="ORF">E4031_07980</name>
</gene>
<dbReference type="RefSeq" id="WP_135254932.1">
    <property type="nucleotide sequence ID" value="NZ_SRHU01000027.1"/>
</dbReference>